<name>A0A6L2MQS0_TANCI</name>
<evidence type="ECO:0000313" key="2">
    <source>
        <dbReference type="EMBL" id="GEU75699.1"/>
    </source>
</evidence>
<proteinExistence type="predicted"/>
<gene>
    <name evidence="2" type="ORF">Tci_047677</name>
</gene>
<reference evidence="2" key="1">
    <citation type="journal article" date="2019" name="Sci. Rep.">
        <title>Draft genome of Tanacetum cinerariifolium, the natural source of mosquito coil.</title>
        <authorList>
            <person name="Yamashiro T."/>
            <person name="Shiraishi A."/>
            <person name="Satake H."/>
            <person name="Nakayama K."/>
        </authorList>
    </citation>
    <scope>NUCLEOTIDE SEQUENCE</scope>
</reference>
<dbReference type="AlphaFoldDB" id="A0A6L2MQS0"/>
<comment type="caution">
    <text evidence="2">The sequence shown here is derived from an EMBL/GenBank/DDBJ whole genome shotgun (WGS) entry which is preliminary data.</text>
</comment>
<organism evidence="2">
    <name type="scientific">Tanacetum cinerariifolium</name>
    <name type="common">Dalmatian daisy</name>
    <name type="synonym">Chrysanthemum cinerariifolium</name>
    <dbReference type="NCBI Taxonomy" id="118510"/>
    <lineage>
        <taxon>Eukaryota</taxon>
        <taxon>Viridiplantae</taxon>
        <taxon>Streptophyta</taxon>
        <taxon>Embryophyta</taxon>
        <taxon>Tracheophyta</taxon>
        <taxon>Spermatophyta</taxon>
        <taxon>Magnoliopsida</taxon>
        <taxon>eudicotyledons</taxon>
        <taxon>Gunneridae</taxon>
        <taxon>Pentapetalae</taxon>
        <taxon>asterids</taxon>
        <taxon>campanulids</taxon>
        <taxon>Asterales</taxon>
        <taxon>Asteraceae</taxon>
        <taxon>Asteroideae</taxon>
        <taxon>Anthemideae</taxon>
        <taxon>Anthemidinae</taxon>
        <taxon>Tanacetum</taxon>
    </lineage>
</organism>
<evidence type="ECO:0000256" key="1">
    <source>
        <dbReference type="SAM" id="MobiDB-lite"/>
    </source>
</evidence>
<feature type="compositionally biased region" description="Gly residues" evidence="1">
    <location>
        <begin position="13"/>
        <end position="29"/>
    </location>
</feature>
<sequence length="154" mass="15482">MCGDNDGRNLHQNGGGGVENGGDNGGTGVLGNDQEIVDQELGDHNGGGGADDVQGVLVAGVGGGLVRGGDAVVPGVVDHDQPFILALPAPGHHVLPVDVGYDRPIVLAIPAQRGGPAVAVYGPMMHQGIEGGVLQAVVLEITEDFDYLELPAVI</sequence>
<protein>
    <submittedName>
        <fullName evidence="2">Uncharacterized protein</fullName>
    </submittedName>
</protein>
<accession>A0A6L2MQS0</accession>
<feature type="region of interest" description="Disordered" evidence="1">
    <location>
        <begin position="1"/>
        <end position="32"/>
    </location>
</feature>
<dbReference type="EMBL" id="BKCJ010007133">
    <property type="protein sequence ID" value="GEU75699.1"/>
    <property type="molecule type" value="Genomic_DNA"/>
</dbReference>